<dbReference type="EMBL" id="ARXV01000001">
    <property type="protein sequence ID" value="KGD66509.1"/>
    <property type="molecule type" value="Genomic_DNA"/>
</dbReference>
<dbReference type="PANTHER" id="PTHR36920">
    <property type="match status" value="1"/>
</dbReference>
<dbReference type="OrthoDB" id="6075287at2"/>
<keyword evidence="1" id="KW-0732">Signal</keyword>
<dbReference type="AlphaFoldDB" id="A0A095SQ85"/>
<dbReference type="Proteomes" id="UP000029444">
    <property type="component" value="Unassembled WGS sequence"/>
</dbReference>
<dbReference type="Gene3D" id="2.40.160.20">
    <property type="match status" value="1"/>
</dbReference>
<accession>A0A095SQ85</accession>
<dbReference type="Pfam" id="PF03922">
    <property type="entry name" value="OmpW"/>
    <property type="match status" value="1"/>
</dbReference>
<dbReference type="InterPro" id="IPR011250">
    <property type="entry name" value="OMP/PagP_B-barrel"/>
</dbReference>
<sequence length="287" mass="31867">MKTMFRSIVIPGLLLLCGVSNAQQEMYGPDYPGVGFVQKLFGEDRLYFRMGALYMYPDVKTKSITLKNLSEIAEVAVEPGPQEGEAFSDPLLLPAATIGYKLRWGLWGGGWSFETMAALPPTLELKAKGKLADVPLVTEANGIPTEVPALGEKVAETKVAPPMFTLVKRFNNNGRLRPYVGLGWVYLFTYDSHVTNPVLLEVGEPELDIEDKFGFVGQLGLDYQMTDYWWVSADFKYLSVPDVKATVEDAYIKPKGLPQYEYAEVGDAEFVADLNTYAFHIGVGFTF</sequence>
<protein>
    <submittedName>
        <fullName evidence="2">Putative ABC transporter outer membrane exported protein</fullName>
    </submittedName>
</protein>
<evidence type="ECO:0000256" key="1">
    <source>
        <dbReference type="SAM" id="SignalP"/>
    </source>
</evidence>
<dbReference type="SUPFAM" id="SSF56925">
    <property type="entry name" value="OMPA-like"/>
    <property type="match status" value="1"/>
</dbReference>
<dbReference type="GO" id="GO:0019867">
    <property type="term" value="C:outer membrane"/>
    <property type="evidence" value="ECO:0007669"/>
    <property type="project" value="InterPro"/>
</dbReference>
<dbReference type="PATRIC" id="fig|1177154.3.peg.178"/>
<proteinExistence type="predicted"/>
<dbReference type="InterPro" id="IPR005618">
    <property type="entry name" value="OMPW"/>
</dbReference>
<feature type="chain" id="PRO_5001911184" evidence="1">
    <location>
        <begin position="23"/>
        <end position="287"/>
    </location>
</feature>
<reference evidence="2 3" key="1">
    <citation type="submission" date="2012-09" db="EMBL/GenBank/DDBJ databases">
        <title>Genome Sequence of alkane-degrading Bacterium Alcanivorax sp. 19-m-6.</title>
        <authorList>
            <person name="Lai Q."/>
            <person name="Shao Z."/>
        </authorList>
    </citation>
    <scope>NUCLEOTIDE SEQUENCE [LARGE SCALE GENOMIC DNA]</scope>
    <source>
        <strain evidence="2 3">19-m-6</strain>
    </source>
</reference>
<gene>
    <name evidence="2" type="ORF">Y5S_00176</name>
</gene>
<dbReference type="eggNOG" id="COG3047">
    <property type="taxonomic scope" value="Bacteria"/>
</dbReference>
<dbReference type="GO" id="GO:0055085">
    <property type="term" value="P:transmembrane transport"/>
    <property type="evidence" value="ECO:0007669"/>
    <property type="project" value="TreeGrafter"/>
</dbReference>
<dbReference type="PANTHER" id="PTHR36920:SF1">
    <property type="entry name" value="OUTER MEMBRANE PROTEIN W"/>
    <property type="match status" value="1"/>
</dbReference>
<comment type="caution">
    <text evidence="2">The sequence shown here is derived from an EMBL/GenBank/DDBJ whole genome shotgun (WGS) entry which is preliminary data.</text>
</comment>
<evidence type="ECO:0000313" key="2">
    <source>
        <dbReference type="EMBL" id="KGD66509.1"/>
    </source>
</evidence>
<organism evidence="2 3">
    <name type="scientific">Alcanivorax nanhaiticus</name>
    <dbReference type="NCBI Taxonomy" id="1177154"/>
    <lineage>
        <taxon>Bacteria</taxon>
        <taxon>Pseudomonadati</taxon>
        <taxon>Pseudomonadota</taxon>
        <taxon>Gammaproteobacteria</taxon>
        <taxon>Oceanospirillales</taxon>
        <taxon>Alcanivoracaceae</taxon>
        <taxon>Alcanivorax</taxon>
    </lineage>
</organism>
<dbReference type="STRING" id="1177154.Y5S_00176"/>
<keyword evidence="3" id="KW-1185">Reference proteome</keyword>
<evidence type="ECO:0000313" key="3">
    <source>
        <dbReference type="Proteomes" id="UP000029444"/>
    </source>
</evidence>
<feature type="signal peptide" evidence="1">
    <location>
        <begin position="1"/>
        <end position="22"/>
    </location>
</feature>
<name>A0A095SQ85_9GAMM</name>